<evidence type="ECO:0000256" key="4">
    <source>
        <dbReference type="SAM" id="MobiDB-lite"/>
    </source>
</evidence>
<protein>
    <submittedName>
        <fullName evidence="7">Oligopeptide ABC transporter substrate-binding protein</fullName>
    </submittedName>
</protein>
<dbReference type="CDD" id="cd08510">
    <property type="entry name" value="PBP2_Lactococcal_OppA_like"/>
    <property type="match status" value="1"/>
</dbReference>
<reference evidence="7 8" key="1">
    <citation type="submission" date="2020-01" db="EMBL/GenBank/DDBJ databases">
        <title>Polyphasic characterisation and genomic insights into a novel alkali tolerant bacterium VR-M41.</title>
        <authorList>
            <person name="Vemuluri V.R."/>
        </authorList>
    </citation>
    <scope>NUCLEOTIDE SEQUENCE [LARGE SCALE GENOMIC DNA]</scope>
    <source>
        <strain evidence="7 8">VR-M41</strain>
    </source>
</reference>
<comment type="similarity">
    <text evidence="1">Belongs to the bacterial solute-binding protein 5 family.</text>
</comment>
<feature type="region of interest" description="Disordered" evidence="4">
    <location>
        <begin position="31"/>
        <end position="57"/>
    </location>
</feature>
<evidence type="ECO:0000313" key="8">
    <source>
        <dbReference type="Proteomes" id="UP000800303"/>
    </source>
</evidence>
<organism evidence="7 8">
    <name type="scientific">Saccharibacillus alkalitolerans</name>
    <dbReference type="NCBI Taxonomy" id="2705290"/>
    <lineage>
        <taxon>Bacteria</taxon>
        <taxon>Bacillati</taxon>
        <taxon>Bacillota</taxon>
        <taxon>Bacilli</taxon>
        <taxon>Bacillales</taxon>
        <taxon>Paenibacillaceae</taxon>
        <taxon>Saccharibacillus</taxon>
    </lineage>
</organism>
<gene>
    <name evidence="7" type="ORF">GYN08_07295</name>
</gene>
<dbReference type="PIRSF" id="PIRSF002741">
    <property type="entry name" value="MppA"/>
    <property type="match status" value="1"/>
</dbReference>
<evidence type="ECO:0000313" key="7">
    <source>
        <dbReference type="EMBL" id="NGZ75118.1"/>
    </source>
</evidence>
<dbReference type="RefSeq" id="WP_166273538.1">
    <property type="nucleotide sequence ID" value="NZ_JAAFGS010000002.1"/>
</dbReference>
<feature type="compositionally biased region" description="Low complexity" evidence="4">
    <location>
        <begin position="31"/>
        <end position="44"/>
    </location>
</feature>
<dbReference type="InterPro" id="IPR000914">
    <property type="entry name" value="SBP_5_dom"/>
</dbReference>
<proteinExistence type="inferred from homology"/>
<dbReference type="Gene3D" id="3.40.190.10">
    <property type="entry name" value="Periplasmic binding protein-like II"/>
    <property type="match status" value="1"/>
</dbReference>
<dbReference type="InterPro" id="IPR039424">
    <property type="entry name" value="SBP_5"/>
</dbReference>
<dbReference type="PROSITE" id="PS51257">
    <property type="entry name" value="PROKAR_LIPOPROTEIN"/>
    <property type="match status" value="1"/>
</dbReference>
<dbReference type="Gene3D" id="3.10.105.10">
    <property type="entry name" value="Dipeptide-binding Protein, Domain 3"/>
    <property type="match status" value="1"/>
</dbReference>
<evidence type="ECO:0000256" key="3">
    <source>
        <dbReference type="ARBA" id="ARBA00022729"/>
    </source>
</evidence>
<evidence type="ECO:0000259" key="6">
    <source>
        <dbReference type="Pfam" id="PF00496"/>
    </source>
</evidence>
<dbReference type="EMBL" id="JAAFGS010000002">
    <property type="protein sequence ID" value="NGZ75118.1"/>
    <property type="molecule type" value="Genomic_DNA"/>
</dbReference>
<dbReference type="PANTHER" id="PTHR30290">
    <property type="entry name" value="PERIPLASMIC BINDING COMPONENT OF ABC TRANSPORTER"/>
    <property type="match status" value="1"/>
</dbReference>
<dbReference type="InterPro" id="IPR018247">
    <property type="entry name" value="EF_Hand_1_Ca_BS"/>
</dbReference>
<dbReference type="PANTHER" id="PTHR30290:SF9">
    <property type="entry name" value="OLIGOPEPTIDE-BINDING PROTEIN APPA"/>
    <property type="match status" value="1"/>
</dbReference>
<keyword evidence="8" id="KW-1185">Reference proteome</keyword>
<evidence type="ECO:0000256" key="2">
    <source>
        <dbReference type="ARBA" id="ARBA00022448"/>
    </source>
</evidence>
<sequence>MKKSYTGAFRLFTLLLVMMMVLSACGGGTETAEPAAGAAESGQAAAGGGTAAEDDKSEDGLVSIEDFDTAAANEGTAIEGGSLNYGLVSDTPFEGTLNPLFSSGVPDANVSQFFSESMLTVDENYVYTNDGAATYEVSDDGRVFTFTIRDEVNWSDGKPVTAEDWIFAFEVIGHPEYDGPRYGSDIENIEGMAEYHEGKADTISGLVALSDKKLRMTFLKATPSLLSGGLWTSVVPKHVYGDIPITEMAAAPETREHPIGFGPFVVDRIVPGESVTYKRNDNYWRGKPALDGVTLRVVSPSTVVQQLETGGVDLVDAFPADQYPDNADMSNVQYLGDTDAAYTYIGFKLGTWDKKAKEVVTNPDAKMADVNLRKAMWYAVDNDQVGQRFYHGLRWNATTLIAPSHPDFHDTENPGVAYDPEEAKRLLDEAGYKMDGEFRTNPDGTPLEINFVSMTGSDVAEPLAQYYVQSWKAIGLNVKLEMLEFNTFYDRVGQNGDDDPSVDVFQGAWSLGYDVDPTALYGRDALFNFSRWSNEENDRLLKEGVSEASMDVAHRQQVYKDWQQLMVDEVPVFPTLYRASLVPVNKRVMNYDIATGSGVYLYQLALNSDKPVVAE</sequence>
<evidence type="ECO:0000256" key="1">
    <source>
        <dbReference type="ARBA" id="ARBA00005695"/>
    </source>
</evidence>
<dbReference type="SUPFAM" id="SSF53850">
    <property type="entry name" value="Periplasmic binding protein-like II"/>
    <property type="match status" value="1"/>
</dbReference>
<feature type="signal peptide" evidence="5">
    <location>
        <begin position="1"/>
        <end position="26"/>
    </location>
</feature>
<keyword evidence="3 5" id="KW-0732">Signal</keyword>
<evidence type="ECO:0000256" key="5">
    <source>
        <dbReference type="SAM" id="SignalP"/>
    </source>
</evidence>
<accession>A0ABX0F419</accession>
<dbReference type="PROSITE" id="PS00018">
    <property type="entry name" value="EF_HAND_1"/>
    <property type="match status" value="1"/>
</dbReference>
<feature type="domain" description="Solute-binding protein family 5" evidence="6">
    <location>
        <begin position="132"/>
        <end position="521"/>
    </location>
</feature>
<comment type="caution">
    <text evidence="7">The sequence shown here is derived from an EMBL/GenBank/DDBJ whole genome shotgun (WGS) entry which is preliminary data.</text>
</comment>
<dbReference type="Proteomes" id="UP000800303">
    <property type="component" value="Unassembled WGS sequence"/>
</dbReference>
<keyword evidence="2" id="KW-0813">Transport</keyword>
<name>A0ABX0F419_9BACL</name>
<dbReference type="InterPro" id="IPR030678">
    <property type="entry name" value="Peptide/Ni-bd"/>
</dbReference>
<dbReference type="Pfam" id="PF00496">
    <property type="entry name" value="SBP_bac_5"/>
    <property type="match status" value="1"/>
</dbReference>
<feature type="chain" id="PRO_5046010448" evidence="5">
    <location>
        <begin position="27"/>
        <end position="615"/>
    </location>
</feature>